<evidence type="ECO:0000256" key="8">
    <source>
        <dbReference type="ARBA" id="ARBA00022782"/>
    </source>
</evidence>
<keyword evidence="20" id="KW-1185">Reference proteome</keyword>
<evidence type="ECO:0000256" key="6">
    <source>
        <dbReference type="ARBA" id="ARBA00022729"/>
    </source>
</evidence>
<evidence type="ECO:0000256" key="1">
    <source>
        <dbReference type="ARBA" id="ARBA00004498"/>
    </source>
</evidence>
<evidence type="ECO:0000256" key="14">
    <source>
        <dbReference type="ARBA" id="ARBA00055297"/>
    </source>
</evidence>
<dbReference type="RefSeq" id="XP_024607913.1">
    <property type="nucleotide sequence ID" value="XM_024752145.1"/>
</dbReference>
<dbReference type="InterPro" id="IPR013320">
    <property type="entry name" value="ConA-like_dom_sf"/>
</dbReference>
<accession>A0A341C0Q6</accession>
<protein>
    <recommendedName>
        <fullName evidence="16">Collagen alpha-1(XIX) chain</fullName>
    </recommendedName>
    <alternativeName>
        <fullName evidence="17">Collagen alpha-1(Y) chain</fullName>
    </alternativeName>
</protein>
<feature type="domain" description="Thrombospondin-like N-terminal" evidence="19">
    <location>
        <begin position="66"/>
        <end position="250"/>
    </location>
</feature>
<evidence type="ECO:0000256" key="17">
    <source>
        <dbReference type="ARBA" id="ARBA00081218"/>
    </source>
</evidence>
<evidence type="ECO:0000259" key="19">
    <source>
        <dbReference type="SMART" id="SM00210"/>
    </source>
</evidence>
<keyword evidence="12" id="KW-0379">Hydroxylation</keyword>
<dbReference type="SMART" id="SM00210">
    <property type="entry name" value="TSPN"/>
    <property type="match status" value="1"/>
</dbReference>
<keyword evidence="2" id="KW-0217">Developmental protein</keyword>
<dbReference type="InParanoid" id="A0A341C0Q6"/>
<evidence type="ECO:0000256" key="15">
    <source>
        <dbReference type="ARBA" id="ARBA00064387"/>
    </source>
</evidence>
<gene>
    <name evidence="21" type="primary">LOC112404312</name>
</gene>
<proteinExistence type="inferred from homology"/>
<evidence type="ECO:0000256" key="11">
    <source>
        <dbReference type="ARBA" id="ARBA00023157"/>
    </source>
</evidence>
<keyword evidence="9" id="KW-0130">Cell adhesion</keyword>
<evidence type="ECO:0000256" key="3">
    <source>
        <dbReference type="ARBA" id="ARBA00022525"/>
    </source>
</evidence>
<evidence type="ECO:0000313" key="21">
    <source>
        <dbReference type="RefSeq" id="XP_024607913.1"/>
    </source>
</evidence>
<dbReference type="KEGG" id="nasi:112404312"/>
<keyword evidence="3" id="KW-0964">Secreted</keyword>
<evidence type="ECO:0000256" key="7">
    <source>
        <dbReference type="ARBA" id="ARBA00022737"/>
    </source>
</evidence>
<evidence type="ECO:0000256" key="18">
    <source>
        <dbReference type="SAM" id="MobiDB-lite"/>
    </source>
</evidence>
<dbReference type="Gene3D" id="2.60.120.200">
    <property type="match status" value="1"/>
</dbReference>
<dbReference type="Proteomes" id="UP000252040">
    <property type="component" value="Unplaced"/>
</dbReference>
<evidence type="ECO:0000256" key="5">
    <source>
        <dbReference type="ARBA" id="ARBA00022541"/>
    </source>
</evidence>
<keyword evidence="5" id="KW-0517">Myogenesis</keyword>
<dbReference type="InterPro" id="IPR008160">
    <property type="entry name" value="Collagen"/>
</dbReference>
<dbReference type="Pfam" id="PF01391">
    <property type="entry name" value="Collagen"/>
    <property type="match status" value="1"/>
</dbReference>
<dbReference type="SUPFAM" id="SSF49899">
    <property type="entry name" value="Concanavalin A-like lectins/glucanases"/>
    <property type="match status" value="1"/>
</dbReference>
<keyword evidence="11" id="KW-1015">Disulfide bond</keyword>
<keyword evidence="4" id="KW-0272">Extracellular matrix</keyword>
<dbReference type="GO" id="GO:0030154">
    <property type="term" value="P:cell differentiation"/>
    <property type="evidence" value="ECO:0007669"/>
    <property type="project" value="UniProtKB-KW"/>
</dbReference>
<keyword evidence="10" id="KW-0176">Collagen</keyword>
<comment type="similarity">
    <text evidence="13">Belongs to the fibril-associated collagens with interrupted helices (FACIT) family.</text>
</comment>
<evidence type="ECO:0000256" key="16">
    <source>
        <dbReference type="ARBA" id="ARBA00074525"/>
    </source>
</evidence>
<dbReference type="STRING" id="1706337.A0A341C0Q6"/>
<dbReference type="GO" id="GO:0007155">
    <property type="term" value="P:cell adhesion"/>
    <property type="evidence" value="ECO:0007669"/>
    <property type="project" value="UniProtKB-KW"/>
</dbReference>
<keyword evidence="8" id="KW-0221">Differentiation</keyword>
<dbReference type="GO" id="GO:0005581">
    <property type="term" value="C:collagen trimer"/>
    <property type="evidence" value="ECO:0007669"/>
    <property type="project" value="UniProtKB-KW"/>
</dbReference>
<comment type="subcellular location">
    <subcellularLocation>
        <location evidence="1">Secreted</location>
        <location evidence="1">Extracellular space</location>
        <location evidence="1">Extracellular matrix</location>
    </subcellularLocation>
</comment>
<evidence type="ECO:0000313" key="20">
    <source>
        <dbReference type="Proteomes" id="UP000252040"/>
    </source>
</evidence>
<evidence type="ECO:0000256" key="2">
    <source>
        <dbReference type="ARBA" id="ARBA00022473"/>
    </source>
</evidence>
<evidence type="ECO:0000256" key="13">
    <source>
        <dbReference type="ARBA" id="ARBA00049648"/>
    </source>
</evidence>
<dbReference type="InterPro" id="IPR048287">
    <property type="entry name" value="TSPN-like_N"/>
</dbReference>
<evidence type="ECO:0000256" key="4">
    <source>
        <dbReference type="ARBA" id="ARBA00022530"/>
    </source>
</evidence>
<dbReference type="GO" id="GO:0007517">
    <property type="term" value="P:muscle organ development"/>
    <property type="evidence" value="ECO:0007669"/>
    <property type="project" value="UniProtKB-KW"/>
</dbReference>
<name>A0A341C0Q6_NEOAA</name>
<dbReference type="GeneID" id="112404312"/>
<dbReference type="PANTHER" id="PTHR24637">
    <property type="entry name" value="COLLAGEN"/>
    <property type="match status" value="1"/>
</dbReference>
<organism evidence="20 21">
    <name type="scientific">Neophocaena asiaeorientalis asiaeorientalis</name>
    <name type="common">Yangtze finless porpoise</name>
    <name type="synonym">Neophocaena phocaenoides subsp. asiaeorientalis</name>
    <dbReference type="NCBI Taxonomy" id="1706337"/>
    <lineage>
        <taxon>Eukaryota</taxon>
        <taxon>Metazoa</taxon>
        <taxon>Chordata</taxon>
        <taxon>Craniata</taxon>
        <taxon>Vertebrata</taxon>
        <taxon>Euteleostomi</taxon>
        <taxon>Mammalia</taxon>
        <taxon>Eutheria</taxon>
        <taxon>Laurasiatheria</taxon>
        <taxon>Artiodactyla</taxon>
        <taxon>Whippomorpha</taxon>
        <taxon>Cetacea</taxon>
        <taxon>Odontoceti</taxon>
        <taxon>Phocoenidae</taxon>
        <taxon>Neophocaena</taxon>
    </lineage>
</organism>
<feature type="region of interest" description="Disordered" evidence="18">
    <location>
        <begin position="312"/>
        <end position="420"/>
    </location>
</feature>
<reference evidence="21" key="1">
    <citation type="submission" date="2025-08" db="UniProtKB">
        <authorList>
            <consortium name="RefSeq"/>
        </authorList>
    </citation>
    <scope>IDENTIFICATION</scope>
    <source>
        <tissue evidence="21">Meat</tissue>
    </source>
</reference>
<evidence type="ECO:0000256" key="10">
    <source>
        <dbReference type="ARBA" id="ARBA00023119"/>
    </source>
</evidence>
<comment type="function">
    <text evidence="14">May act as a cross-bridge between fibrils and other extracellular matrix molecules. Involved in skeletal myogenesis in the developing esophagus. May play a role in organization of the pericellular matrix or the sphinteric smooth muscle.</text>
</comment>
<dbReference type="FunFam" id="2.60.120.200:FF:000148">
    <property type="entry name" value="Collagen, type XIX, alpha 1"/>
    <property type="match status" value="1"/>
</dbReference>
<keyword evidence="7" id="KW-0677">Repeat</keyword>
<sequence>METEKNAKVQGLWPLDPMVLRRHETRWLLEALVLGSDAPASCFRFREKQCPVLRKEGHQFTPDYRDKVEVSGFDLGERFSLRRVFCEGDKTCIKLGSSRLIRDTIKVFPKGLPEEFAIAAMFRVRRSTKKERWFLWQVLNQQNMPQVSIAVDGGKKMVEFMFRAVEGDVLNYVFKNRELRPLFDRQWHKLGFSIQSQAISVYTDCNLVASRHIDGKGTVDFHGRTVIATRASDGRPVDVEIHQLQIYCNSNFIAQETCCEISDPKCPEQHSFGSTAASLVPAHASRTSAFLPAKQELTDQCQCIPNKGEAGLVGVPGSPGQKGDKGEQGAVGLKGELGAPGIPGEKGENGLHGAPGLPGQKGEQGFEGSKGEIGGKGAQGEKGDPGLAGVNGQDGLKGDMGPHGPPGPKGEKGDLGPPGPPALTVSILEVKIQNKYIKPVYYSHYIMIKPEFKLLDILRTESDLSRSRQTSRF</sequence>
<keyword evidence="6" id="KW-0732">Signal</keyword>
<dbReference type="AlphaFoldDB" id="A0A341C0Q6"/>
<dbReference type="PANTHER" id="PTHR24637:SF421">
    <property type="entry name" value="CUTICLE COLLAGEN DPY-2"/>
    <property type="match status" value="1"/>
</dbReference>
<evidence type="ECO:0000256" key="9">
    <source>
        <dbReference type="ARBA" id="ARBA00022889"/>
    </source>
</evidence>
<evidence type="ECO:0000256" key="12">
    <source>
        <dbReference type="ARBA" id="ARBA00023278"/>
    </source>
</evidence>
<comment type="subunit">
    <text evidence="15">Oligomer; disulfide-linked.</text>
</comment>